<gene>
    <name evidence="2" type="ORF">RND81_01G093700</name>
</gene>
<reference evidence="2" key="1">
    <citation type="submission" date="2024-03" db="EMBL/GenBank/DDBJ databases">
        <title>WGS assembly of Saponaria officinalis var. Norfolk2.</title>
        <authorList>
            <person name="Jenkins J."/>
            <person name="Shu S."/>
            <person name="Grimwood J."/>
            <person name="Barry K."/>
            <person name="Goodstein D."/>
            <person name="Schmutz J."/>
            <person name="Leebens-Mack J."/>
            <person name="Osbourn A."/>
        </authorList>
    </citation>
    <scope>NUCLEOTIDE SEQUENCE [LARGE SCALE GENOMIC DNA]</scope>
    <source>
        <strain evidence="2">JIC</strain>
    </source>
</reference>
<dbReference type="Gene3D" id="1.20.1270.220">
    <property type="match status" value="1"/>
</dbReference>
<proteinExistence type="predicted"/>
<dbReference type="InterPro" id="IPR027353">
    <property type="entry name" value="NET_dom"/>
</dbReference>
<evidence type="ECO:0000259" key="1">
    <source>
        <dbReference type="PROSITE" id="PS51525"/>
    </source>
</evidence>
<feature type="domain" description="NET" evidence="1">
    <location>
        <begin position="1"/>
        <end position="60"/>
    </location>
</feature>
<name>A0AAW1NFN1_SAPOF</name>
<sequence length="60" mass="6852">MTNEEKHKLSMELEALLADLPDRIIDFLKENSSGAGQTAEDEIEIDIDALSYDVLFKLRR</sequence>
<dbReference type="PROSITE" id="PS51525">
    <property type="entry name" value="NET"/>
    <property type="match status" value="1"/>
</dbReference>
<keyword evidence="3" id="KW-1185">Reference proteome</keyword>
<dbReference type="AlphaFoldDB" id="A0AAW1NFN1"/>
<dbReference type="InterPro" id="IPR038336">
    <property type="entry name" value="NET_sf"/>
</dbReference>
<evidence type="ECO:0000313" key="2">
    <source>
        <dbReference type="EMBL" id="KAK9756389.1"/>
    </source>
</evidence>
<evidence type="ECO:0000313" key="3">
    <source>
        <dbReference type="Proteomes" id="UP001443914"/>
    </source>
</evidence>
<organism evidence="2 3">
    <name type="scientific">Saponaria officinalis</name>
    <name type="common">Common soapwort</name>
    <name type="synonym">Lychnis saponaria</name>
    <dbReference type="NCBI Taxonomy" id="3572"/>
    <lineage>
        <taxon>Eukaryota</taxon>
        <taxon>Viridiplantae</taxon>
        <taxon>Streptophyta</taxon>
        <taxon>Embryophyta</taxon>
        <taxon>Tracheophyta</taxon>
        <taxon>Spermatophyta</taxon>
        <taxon>Magnoliopsida</taxon>
        <taxon>eudicotyledons</taxon>
        <taxon>Gunneridae</taxon>
        <taxon>Pentapetalae</taxon>
        <taxon>Caryophyllales</taxon>
        <taxon>Caryophyllaceae</taxon>
        <taxon>Caryophylleae</taxon>
        <taxon>Saponaria</taxon>
    </lineage>
</organism>
<comment type="caution">
    <text evidence="2">The sequence shown here is derived from an EMBL/GenBank/DDBJ whole genome shotgun (WGS) entry which is preliminary data.</text>
</comment>
<dbReference type="Proteomes" id="UP001443914">
    <property type="component" value="Unassembled WGS sequence"/>
</dbReference>
<accession>A0AAW1NFN1</accession>
<protein>
    <recommendedName>
        <fullName evidence="1">NET domain-containing protein</fullName>
    </recommendedName>
</protein>
<dbReference type="Pfam" id="PF17035">
    <property type="entry name" value="BET"/>
    <property type="match status" value="1"/>
</dbReference>
<dbReference type="EMBL" id="JBDFQZ010000001">
    <property type="protein sequence ID" value="KAK9756389.1"/>
    <property type="molecule type" value="Genomic_DNA"/>
</dbReference>